<dbReference type="AlphaFoldDB" id="A0A2W5QKM6"/>
<gene>
    <name evidence="1" type="ORF">DI563_03310</name>
</gene>
<evidence type="ECO:0000313" key="2">
    <source>
        <dbReference type="Proteomes" id="UP000249135"/>
    </source>
</evidence>
<reference evidence="1 2" key="1">
    <citation type="submission" date="2017-08" db="EMBL/GenBank/DDBJ databases">
        <title>Infants hospitalized years apart are colonized by the same room-sourced microbial strains.</title>
        <authorList>
            <person name="Brooks B."/>
            <person name="Olm M.R."/>
            <person name="Firek B.A."/>
            <person name="Baker R."/>
            <person name="Thomas B.C."/>
            <person name="Morowitz M.J."/>
            <person name="Banfield J.F."/>
        </authorList>
    </citation>
    <scope>NUCLEOTIDE SEQUENCE [LARGE SCALE GENOMIC DNA]</scope>
    <source>
        <strain evidence="1">S2_005_003_R2_41</strain>
    </source>
</reference>
<dbReference type="InterPro" id="IPR029787">
    <property type="entry name" value="Nucleotide_cyclase"/>
</dbReference>
<dbReference type="Proteomes" id="UP000249135">
    <property type="component" value="Unassembled WGS sequence"/>
</dbReference>
<dbReference type="SUPFAM" id="SSF55073">
    <property type="entry name" value="Nucleotide cyclase"/>
    <property type="match status" value="1"/>
</dbReference>
<dbReference type="InterPro" id="IPR043128">
    <property type="entry name" value="Rev_trsase/Diguanyl_cyclase"/>
</dbReference>
<organism evidence="1 2">
    <name type="scientific">Variovorax paradoxus</name>
    <dbReference type="NCBI Taxonomy" id="34073"/>
    <lineage>
        <taxon>Bacteria</taxon>
        <taxon>Pseudomonadati</taxon>
        <taxon>Pseudomonadota</taxon>
        <taxon>Betaproteobacteria</taxon>
        <taxon>Burkholderiales</taxon>
        <taxon>Comamonadaceae</taxon>
        <taxon>Variovorax</taxon>
    </lineage>
</organism>
<dbReference type="EMBL" id="QFPP01000015">
    <property type="protein sequence ID" value="PZQ77594.1"/>
    <property type="molecule type" value="Genomic_DNA"/>
</dbReference>
<evidence type="ECO:0008006" key="3">
    <source>
        <dbReference type="Google" id="ProtNLM"/>
    </source>
</evidence>
<proteinExistence type="predicted"/>
<comment type="caution">
    <text evidence="1">The sequence shown here is derived from an EMBL/GenBank/DDBJ whole genome shotgun (WGS) entry which is preliminary data.</text>
</comment>
<evidence type="ECO:0000313" key="1">
    <source>
        <dbReference type="EMBL" id="PZQ77594.1"/>
    </source>
</evidence>
<dbReference type="Gene3D" id="3.30.70.270">
    <property type="match status" value="1"/>
</dbReference>
<name>A0A2W5QKM6_VARPD</name>
<sequence>MVFTNPPRVEWIRDSYTPCRNSRWEDWTLTDYELVWNGDRFGVGASVGLVAVDGTFRTAADVLRAADSACYAAKKRGRSRVEQYQATDFQTLEKA</sequence>
<accession>A0A2W5QKM6</accession>
<protein>
    <recommendedName>
        <fullName evidence="3">GGDEF domain-containing protein</fullName>
    </recommendedName>
</protein>